<evidence type="ECO:0000256" key="7">
    <source>
        <dbReference type="ARBA" id="ARBA00022980"/>
    </source>
</evidence>
<feature type="transmembrane region" description="Helical" evidence="15">
    <location>
        <begin position="73"/>
        <end position="95"/>
    </location>
</feature>
<dbReference type="Proteomes" id="UP000887560">
    <property type="component" value="Unplaced"/>
</dbReference>
<evidence type="ECO:0000313" key="17">
    <source>
        <dbReference type="Proteomes" id="UP000887560"/>
    </source>
</evidence>
<feature type="compositionally biased region" description="Polar residues" evidence="14">
    <location>
        <begin position="189"/>
        <end position="207"/>
    </location>
</feature>
<dbReference type="Gene3D" id="2.30.30.30">
    <property type="match status" value="1"/>
</dbReference>
<evidence type="ECO:0000256" key="14">
    <source>
        <dbReference type="SAM" id="MobiDB-lite"/>
    </source>
</evidence>
<evidence type="ECO:0000256" key="9">
    <source>
        <dbReference type="ARBA" id="ARBA00023136"/>
    </source>
</evidence>
<keyword evidence="17" id="KW-1185">Reference proteome</keyword>
<comment type="subcellular location">
    <subcellularLocation>
        <location evidence="1">Cell membrane</location>
        <topology evidence="1">Multi-pass membrane protein</topology>
    </subcellularLocation>
</comment>
<dbReference type="CDD" id="cd06089">
    <property type="entry name" value="KOW_RPL26"/>
    <property type="match status" value="1"/>
</dbReference>
<dbReference type="GO" id="GO:0003723">
    <property type="term" value="F:RNA binding"/>
    <property type="evidence" value="ECO:0007669"/>
    <property type="project" value="InterPro"/>
</dbReference>
<comment type="similarity">
    <text evidence="3">Belongs to the universal ribosomal protein uL24 family.</text>
</comment>
<name>A0A915NTJ9_9BILA</name>
<dbReference type="GO" id="GO:0005840">
    <property type="term" value="C:ribosome"/>
    <property type="evidence" value="ECO:0007669"/>
    <property type="project" value="UniProtKB-KW"/>
</dbReference>
<evidence type="ECO:0000256" key="10">
    <source>
        <dbReference type="ARBA" id="ARBA00023274"/>
    </source>
</evidence>
<evidence type="ECO:0000256" key="12">
    <source>
        <dbReference type="ARBA" id="ARBA00042540"/>
    </source>
</evidence>
<evidence type="ECO:0000256" key="4">
    <source>
        <dbReference type="ARBA" id="ARBA00022475"/>
    </source>
</evidence>
<evidence type="ECO:0000256" key="11">
    <source>
        <dbReference type="ARBA" id="ARBA00040593"/>
    </source>
</evidence>
<evidence type="ECO:0000313" key="18">
    <source>
        <dbReference type="WBParaSite" id="scf7180000421593.g7308"/>
    </source>
</evidence>
<dbReference type="InterPro" id="IPR003689">
    <property type="entry name" value="ZIP"/>
</dbReference>
<proteinExistence type="inferred from homology"/>
<dbReference type="AlphaFoldDB" id="A0A915NTJ9"/>
<dbReference type="PROSITE" id="PS01108">
    <property type="entry name" value="RIBOSOMAL_L24"/>
    <property type="match status" value="1"/>
</dbReference>
<comment type="similarity">
    <text evidence="2">Belongs to the ZIP transporter (TC 2.A.5) family.</text>
</comment>
<reference evidence="18" key="1">
    <citation type="submission" date="2022-11" db="UniProtKB">
        <authorList>
            <consortium name="WormBaseParasite"/>
        </authorList>
    </citation>
    <scope>IDENTIFICATION</scope>
</reference>
<dbReference type="InterPro" id="IPR008991">
    <property type="entry name" value="Translation_prot_SH3-like_sf"/>
</dbReference>
<dbReference type="Pfam" id="PF00467">
    <property type="entry name" value="KOW"/>
    <property type="match status" value="1"/>
</dbReference>
<feature type="region of interest" description="Disordered" evidence="14">
    <location>
        <begin position="170"/>
        <end position="207"/>
    </location>
</feature>
<dbReference type="SUPFAM" id="SSF50104">
    <property type="entry name" value="Translation proteins SH3-like domain"/>
    <property type="match status" value="1"/>
</dbReference>
<dbReference type="GO" id="GO:0005385">
    <property type="term" value="F:zinc ion transmembrane transporter activity"/>
    <property type="evidence" value="ECO:0007669"/>
    <property type="project" value="TreeGrafter"/>
</dbReference>
<dbReference type="PANTHER" id="PTHR11040:SF211">
    <property type="entry name" value="ZINC TRANSPORTER ZIP11"/>
    <property type="match status" value="1"/>
</dbReference>
<sequence>MIQSYDPIIQSLFASLFTWGVTALGAALVFVLPSDRRRGTTILDVSLGFAGGVMTAASFWSLLAPAIEISEAQLGALAFIPVSVGFAFGAIFVFFSDKMIPSCVGAELSIIEVLSSNKEVIPTGANSNNQTEVLLNSGQGITSNEGGESSFDPRKRGMDEGLRERTTLAITSRKALRDDNNPNEDNNNKIAVNETTNDRPSTQQSSNNSDLLISWRRILMLIMAVTVHNFPEGLAVGIGFGSIGKTPAATFEKAFNLALGIGLQNFPEGLAVSLPLASFGYSPFRAFLYGQLSGMVEPLAALLGSSAVLLMEAILPYALSFAAGAMIYVVFDSIIPEACSHGNGKMASASAIIGFLVMMCLDKMLKTTILSAPKRNYVNLDYARHMPKAYVDRMKRHVPTKVYDNRFGAPPIHRWAVPPDDYKPLLKDFDDGSRILQAKRIWETEAFHQRLERERDHKSALLSVKFFRKRRRIVPQMSAEHWTIFPGDQVEVMIGPDRGKKGVVSHVIKEENAVFVEDKTEYIRVSTRTGYQIPLPQAAKRTYEYSSPDNYIEVVGKDTPADVALLSTYEPKLSTFEEEIEQEMGLAKRGTKDEKNLERPKTFWY</sequence>
<evidence type="ECO:0000259" key="16">
    <source>
        <dbReference type="SMART" id="SM00739"/>
    </source>
</evidence>
<keyword evidence="9 15" id="KW-0472">Membrane</keyword>
<dbReference type="WBParaSite" id="scf7180000421593.g7308">
    <property type="protein sequence ID" value="scf7180000421593.g7308"/>
    <property type="gene ID" value="scf7180000421593.g7308"/>
</dbReference>
<protein>
    <recommendedName>
        <fullName evidence="11">Zinc transporter ZIP11</fullName>
    </recommendedName>
    <alternativeName>
        <fullName evidence="12">Solute carrier family 39 member 11</fullName>
    </alternativeName>
    <alternativeName>
        <fullName evidence="13">Zrt- and Irt-like protein 11</fullName>
    </alternativeName>
</protein>
<dbReference type="Pfam" id="PF02535">
    <property type="entry name" value="Zip"/>
    <property type="match status" value="1"/>
</dbReference>
<dbReference type="GO" id="GO:1990904">
    <property type="term" value="C:ribonucleoprotein complex"/>
    <property type="evidence" value="ECO:0007669"/>
    <property type="project" value="UniProtKB-KW"/>
</dbReference>
<keyword evidence="4" id="KW-1003">Cell membrane</keyword>
<keyword evidence="8 15" id="KW-1133">Transmembrane helix</keyword>
<evidence type="ECO:0000256" key="2">
    <source>
        <dbReference type="ARBA" id="ARBA00006939"/>
    </source>
</evidence>
<feature type="domain" description="KOW" evidence="16">
    <location>
        <begin position="483"/>
        <end position="510"/>
    </location>
</feature>
<keyword evidence="10" id="KW-0687">Ribonucleoprotein</keyword>
<feature type="transmembrane region" description="Helical" evidence="15">
    <location>
        <begin position="45"/>
        <end position="67"/>
    </location>
</feature>
<keyword evidence="5 15" id="KW-0812">Transmembrane</keyword>
<evidence type="ECO:0000256" key="8">
    <source>
        <dbReference type="ARBA" id="ARBA00022989"/>
    </source>
</evidence>
<evidence type="ECO:0000256" key="15">
    <source>
        <dbReference type="SAM" id="Phobius"/>
    </source>
</evidence>
<feature type="region of interest" description="Disordered" evidence="14">
    <location>
        <begin position="137"/>
        <end position="158"/>
    </location>
</feature>
<organism evidence="17 18">
    <name type="scientific">Meloidogyne floridensis</name>
    <dbReference type="NCBI Taxonomy" id="298350"/>
    <lineage>
        <taxon>Eukaryota</taxon>
        <taxon>Metazoa</taxon>
        <taxon>Ecdysozoa</taxon>
        <taxon>Nematoda</taxon>
        <taxon>Chromadorea</taxon>
        <taxon>Rhabditida</taxon>
        <taxon>Tylenchina</taxon>
        <taxon>Tylenchomorpha</taxon>
        <taxon>Tylenchoidea</taxon>
        <taxon>Meloidogynidae</taxon>
        <taxon>Meloidogyninae</taxon>
        <taxon>Meloidogyne</taxon>
    </lineage>
</organism>
<feature type="transmembrane region" description="Helical" evidence="15">
    <location>
        <begin position="314"/>
        <end position="335"/>
    </location>
</feature>
<evidence type="ECO:0000256" key="13">
    <source>
        <dbReference type="ARBA" id="ARBA00042973"/>
    </source>
</evidence>
<dbReference type="InterPro" id="IPR041988">
    <property type="entry name" value="Ribosomal_uL24_KOW"/>
</dbReference>
<evidence type="ECO:0000256" key="3">
    <source>
        <dbReference type="ARBA" id="ARBA00010618"/>
    </source>
</evidence>
<dbReference type="GO" id="GO:0003735">
    <property type="term" value="F:structural constituent of ribosome"/>
    <property type="evidence" value="ECO:0007669"/>
    <property type="project" value="InterPro"/>
</dbReference>
<dbReference type="InterPro" id="IPR005824">
    <property type="entry name" value="KOW"/>
</dbReference>
<evidence type="ECO:0000256" key="6">
    <source>
        <dbReference type="ARBA" id="ARBA00022833"/>
    </source>
</evidence>
<dbReference type="SMART" id="SM00739">
    <property type="entry name" value="KOW"/>
    <property type="match status" value="1"/>
</dbReference>
<dbReference type="PANTHER" id="PTHR11040">
    <property type="entry name" value="ZINC/IRON TRANSPORTER"/>
    <property type="match status" value="1"/>
</dbReference>
<keyword evidence="6" id="KW-0862">Zinc</keyword>
<dbReference type="InterPro" id="IPR005825">
    <property type="entry name" value="Ribosomal_uL24_CS"/>
</dbReference>
<dbReference type="GO" id="GO:0005886">
    <property type="term" value="C:plasma membrane"/>
    <property type="evidence" value="ECO:0007669"/>
    <property type="project" value="UniProtKB-SubCell"/>
</dbReference>
<feature type="transmembrane region" description="Helical" evidence="15">
    <location>
        <begin position="12"/>
        <end position="33"/>
    </location>
</feature>
<accession>A0A915NTJ9</accession>
<feature type="compositionally biased region" description="Polar residues" evidence="14">
    <location>
        <begin position="137"/>
        <end position="147"/>
    </location>
</feature>
<dbReference type="InterPro" id="IPR014722">
    <property type="entry name" value="Rib_uL2_dom2"/>
</dbReference>
<evidence type="ECO:0000256" key="5">
    <source>
        <dbReference type="ARBA" id="ARBA00022692"/>
    </source>
</evidence>
<evidence type="ECO:0000256" key="1">
    <source>
        <dbReference type="ARBA" id="ARBA00004651"/>
    </source>
</evidence>
<keyword evidence="7" id="KW-0689">Ribosomal protein</keyword>
<dbReference type="GO" id="GO:0006412">
    <property type="term" value="P:translation"/>
    <property type="evidence" value="ECO:0007669"/>
    <property type="project" value="InterPro"/>
</dbReference>